<evidence type="ECO:0000313" key="4">
    <source>
        <dbReference type="EMBL" id="QHT38140.1"/>
    </source>
</evidence>
<proteinExistence type="predicted"/>
<dbReference type="PANTHER" id="PTHR11960:SF8">
    <property type="entry name" value="EUKARYOTIC TRANSLATION INITIATION FACTOR 4E1-RELATED"/>
    <property type="match status" value="1"/>
</dbReference>
<keyword evidence="2" id="KW-0694">RNA-binding</keyword>
<name>A0A6C0FE43_9ZZZZ</name>
<dbReference type="PANTHER" id="PTHR11960">
    <property type="entry name" value="EUKARYOTIC TRANSLATION INITIATION FACTOR 4E RELATED"/>
    <property type="match status" value="1"/>
</dbReference>
<dbReference type="InterPro" id="IPR023398">
    <property type="entry name" value="TIF_eIF4e-like"/>
</dbReference>
<dbReference type="Gene3D" id="3.30.760.10">
    <property type="entry name" value="RNA Cap, Translation Initiation Factor Eif4e"/>
    <property type="match status" value="1"/>
</dbReference>
<keyword evidence="3" id="KW-0648">Protein biosynthesis</keyword>
<evidence type="ECO:0008006" key="5">
    <source>
        <dbReference type="Google" id="ProtNLM"/>
    </source>
</evidence>
<reference evidence="4" key="1">
    <citation type="journal article" date="2020" name="Nature">
        <title>Giant virus diversity and host interactions through global metagenomics.</title>
        <authorList>
            <person name="Schulz F."/>
            <person name="Roux S."/>
            <person name="Paez-Espino D."/>
            <person name="Jungbluth S."/>
            <person name="Walsh D.A."/>
            <person name="Denef V.J."/>
            <person name="McMahon K.D."/>
            <person name="Konstantinidis K.T."/>
            <person name="Eloe-Fadrosh E.A."/>
            <person name="Kyrpides N.C."/>
            <person name="Woyke T."/>
        </authorList>
    </citation>
    <scope>NUCLEOTIDE SEQUENCE</scope>
    <source>
        <strain evidence="4">GVMAG-S-ERX556049-19</strain>
    </source>
</reference>
<evidence type="ECO:0000256" key="1">
    <source>
        <dbReference type="ARBA" id="ARBA00022540"/>
    </source>
</evidence>
<sequence>MSASCSTTQLHETNDKWDLYYHLPTNKDWSLSSYCAIAKEIDSIEKVIKINEQMTDSIIKNCMLFVMKENITPMWEDPKNREGGCFSYKISNRYVGDVWKTLFYLLLGNNICINPKYNKFVNGITISPKKNFCILKIWLNNSICQDPNIIQEIPNLSTQGCLFKKHEPEF</sequence>
<dbReference type="InterPro" id="IPR001040">
    <property type="entry name" value="TIF_eIF_4E"/>
</dbReference>
<keyword evidence="1" id="KW-0396">Initiation factor</keyword>
<dbReference type="EMBL" id="MN738826">
    <property type="protein sequence ID" value="QHT38140.1"/>
    <property type="molecule type" value="Genomic_DNA"/>
</dbReference>
<protein>
    <recommendedName>
        <fullName evidence="5">Eukaryotic translation initiation factor 4E</fullName>
    </recommendedName>
</protein>
<organism evidence="4">
    <name type="scientific">viral metagenome</name>
    <dbReference type="NCBI Taxonomy" id="1070528"/>
    <lineage>
        <taxon>unclassified sequences</taxon>
        <taxon>metagenomes</taxon>
        <taxon>organismal metagenomes</taxon>
    </lineage>
</organism>
<dbReference type="Pfam" id="PF01652">
    <property type="entry name" value="IF4E"/>
    <property type="match status" value="1"/>
</dbReference>
<accession>A0A6C0FE43</accession>
<dbReference type="GO" id="GO:0000340">
    <property type="term" value="F:RNA 7-methylguanosine cap binding"/>
    <property type="evidence" value="ECO:0007669"/>
    <property type="project" value="TreeGrafter"/>
</dbReference>
<dbReference type="AlphaFoldDB" id="A0A6C0FE43"/>
<dbReference type="GO" id="GO:0003743">
    <property type="term" value="F:translation initiation factor activity"/>
    <property type="evidence" value="ECO:0007669"/>
    <property type="project" value="UniProtKB-KW"/>
</dbReference>
<evidence type="ECO:0000256" key="2">
    <source>
        <dbReference type="ARBA" id="ARBA00022884"/>
    </source>
</evidence>
<dbReference type="GO" id="GO:0016281">
    <property type="term" value="C:eukaryotic translation initiation factor 4F complex"/>
    <property type="evidence" value="ECO:0007669"/>
    <property type="project" value="TreeGrafter"/>
</dbReference>
<dbReference type="SUPFAM" id="SSF55418">
    <property type="entry name" value="eIF4e-like"/>
    <property type="match status" value="1"/>
</dbReference>
<evidence type="ECO:0000256" key="3">
    <source>
        <dbReference type="ARBA" id="ARBA00022917"/>
    </source>
</evidence>